<dbReference type="EMBL" id="LR828253">
    <property type="protein sequence ID" value="CAD0299517.1"/>
    <property type="molecule type" value="Genomic_DNA"/>
</dbReference>
<keyword evidence="4" id="KW-0804">Transcription</keyword>
<sequence length="197" mass="22526">MACDTPPRITLVRDYTHVRPTTRWRVREEPASGRARFDQAIGLLHADLLAYMRRRIRHPDTAADLAEETLLRLLAYRDAPNIGDCALLMYRIAHNMVLEHWRTCHRRHANTHVALDLITPLAADGAHVDQIADTRRILQHLQTHTLDTLQSRCRQAFTLQRIDYLTYPQVAAAMGISIKMVEKHISRALAACRAAVQ</sequence>
<protein>
    <recommendedName>
        <fullName evidence="5">RNA polymerase sigma factor 70 region 4 type 2 domain-containing protein</fullName>
    </recommendedName>
</protein>
<dbReference type="InterPro" id="IPR013325">
    <property type="entry name" value="RNA_pol_sigma_r2"/>
</dbReference>
<proteinExistence type="inferred from homology"/>
<keyword evidence="2" id="KW-0805">Transcription regulation</keyword>
<dbReference type="Gene3D" id="1.10.10.10">
    <property type="entry name" value="Winged helix-like DNA-binding domain superfamily/Winged helix DNA-binding domain"/>
    <property type="match status" value="1"/>
</dbReference>
<dbReference type="EMBL" id="LR828253">
    <property type="protein sequence ID" value="CAD0299512.1"/>
    <property type="molecule type" value="Genomic_DNA"/>
</dbReference>
<dbReference type="GO" id="GO:0016987">
    <property type="term" value="F:sigma factor activity"/>
    <property type="evidence" value="ECO:0007669"/>
    <property type="project" value="UniProtKB-KW"/>
</dbReference>
<evidence type="ECO:0000256" key="3">
    <source>
        <dbReference type="ARBA" id="ARBA00023082"/>
    </source>
</evidence>
<dbReference type="SUPFAM" id="SSF88946">
    <property type="entry name" value="Sigma2 domain of RNA polymerase sigma factors"/>
    <property type="match status" value="1"/>
</dbReference>
<dbReference type="InterPro" id="IPR039425">
    <property type="entry name" value="RNA_pol_sigma-70-like"/>
</dbReference>
<gene>
    <name evidence="6" type="ORF">CFBP8129_01830</name>
</gene>
<dbReference type="GO" id="GO:0006352">
    <property type="term" value="P:DNA-templated transcription initiation"/>
    <property type="evidence" value="ECO:0007669"/>
    <property type="project" value="InterPro"/>
</dbReference>
<comment type="similarity">
    <text evidence="1">Belongs to the sigma-70 factor family. ECF subfamily.</text>
</comment>
<dbReference type="InterPro" id="IPR036388">
    <property type="entry name" value="WH-like_DNA-bd_sf"/>
</dbReference>
<dbReference type="PANTHER" id="PTHR43133:SF63">
    <property type="entry name" value="RNA POLYMERASE SIGMA FACTOR FECI-RELATED"/>
    <property type="match status" value="1"/>
</dbReference>
<keyword evidence="3" id="KW-0731">Sigma factor</keyword>
<dbReference type="SUPFAM" id="SSF88659">
    <property type="entry name" value="Sigma3 and sigma4 domains of RNA polymerase sigma factors"/>
    <property type="match status" value="1"/>
</dbReference>
<organism evidence="6">
    <name type="scientific">Xanthomonas hortorum pv. gardneri</name>
    <dbReference type="NCBI Taxonomy" id="2754056"/>
    <lineage>
        <taxon>Bacteria</taxon>
        <taxon>Pseudomonadati</taxon>
        <taxon>Pseudomonadota</taxon>
        <taxon>Gammaproteobacteria</taxon>
        <taxon>Lysobacterales</taxon>
        <taxon>Lysobacteraceae</taxon>
        <taxon>Xanthomonas</taxon>
    </lineage>
</organism>
<dbReference type="Gene3D" id="1.10.1740.10">
    <property type="match status" value="1"/>
</dbReference>
<dbReference type="AlphaFoldDB" id="A0A6V7BEW5"/>
<dbReference type="NCBIfam" id="TIGR02937">
    <property type="entry name" value="sigma70-ECF"/>
    <property type="match status" value="1"/>
</dbReference>
<dbReference type="PANTHER" id="PTHR43133">
    <property type="entry name" value="RNA POLYMERASE ECF-TYPE SIGMA FACTO"/>
    <property type="match status" value="1"/>
</dbReference>
<dbReference type="GO" id="GO:0003677">
    <property type="term" value="F:DNA binding"/>
    <property type="evidence" value="ECO:0007669"/>
    <property type="project" value="InterPro"/>
</dbReference>
<feature type="domain" description="RNA polymerase sigma factor 70 region 4 type 2" evidence="5">
    <location>
        <begin position="145"/>
        <end position="192"/>
    </location>
</feature>
<accession>A0A6V7BEW5</accession>
<evidence type="ECO:0000313" key="6">
    <source>
        <dbReference type="EMBL" id="CAD0299517.1"/>
    </source>
</evidence>
<dbReference type="InterPro" id="IPR013324">
    <property type="entry name" value="RNA_pol_sigma_r3/r4-like"/>
</dbReference>
<evidence type="ECO:0000259" key="5">
    <source>
        <dbReference type="Pfam" id="PF08281"/>
    </source>
</evidence>
<evidence type="ECO:0000256" key="1">
    <source>
        <dbReference type="ARBA" id="ARBA00010641"/>
    </source>
</evidence>
<dbReference type="InterPro" id="IPR013249">
    <property type="entry name" value="RNA_pol_sigma70_r4_t2"/>
</dbReference>
<dbReference type="InterPro" id="IPR014284">
    <property type="entry name" value="RNA_pol_sigma-70_dom"/>
</dbReference>
<dbReference type="Pfam" id="PF08281">
    <property type="entry name" value="Sigma70_r4_2"/>
    <property type="match status" value="1"/>
</dbReference>
<reference evidence="6" key="1">
    <citation type="submission" date="2020-07" db="EMBL/GenBank/DDBJ databases">
        <authorList>
            <person name="Pothier F. J."/>
        </authorList>
    </citation>
    <scope>NUCLEOTIDE SEQUENCE</scope>
    <source>
        <strain evidence="6">CFBP 8129</strain>
    </source>
</reference>
<name>A0A6V7BEW5_9XANT</name>
<evidence type="ECO:0000256" key="4">
    <source>
        <dbReference type="ARBA" id="ARBA00023163"/>
    </source>
</evidence>
<evidence type="ECO:0000256" key="2">
    <source>
        <dbReference type="ARBA" id="ARBA00023015"/>
    </source>
</evidence>
<dbReference type="RefSeq" id="WP_006448546.1">
    <property type="nucleotide sequence ID" value="NZ_JAHLSP010000231.1"/>
</dbReference>